<proteinExistence type="predicted"/>
<dbReference type="EMBL" id="BACD03000002">
    <property type="protein sequence ID" value="GAO46097.1"/>
    <property type="molecule type" value="Genomic_DNA"/>
</dbReference>
<dbReference type="AlphaFoldDB" id="A0A0E9N857"/>
<name>A0A0E9N857_SAICN</name>
<keyword evidence="3" id="KW-1185">Reference proteome</keyword>
<organism evidence="2 3">
    <name type="scientific">Saitoella complicata (strain BCRC 22490 / CBS 7301 / JCM 7358 / NBRC 10748 / NRRL Y-17804)</name>
    <dbReference type="NCBI Taxonomy" id="698492"/>
    <lineage>
        <taxon>Eukaryota</taxon>
        <taxon>Fungi</taxon>
        <taxon>Dikarya</taxon>
        <taxon>Ascomycota</taxon>
        <taxon>Taphrinomycotina</taxon>
        <taxon>Taphrinomycotina incertae sedis</taxon>
        <taxon>Saitoella</taxon>
    </lineage>
</organism>
<comment type="caution">
    <text evidence="2">The sequence shown here is derived from an EMBL/GenBank/DDBJ whole genome shotgun (WGS) entry which is preliminary data.</text>
</comment>
<reference evidence="2 3" key="2">
    <citation type="journal article" date="2014" name="J. Gen. Appl. Microbiol.">
        <title>The early diverging ascomycetous budding yeast Saitoella complicata has three histone deacetylases belonging to the Clr6, Hos2, and Rpd3 lineages.</title>
        <authorList>
            <person name="Nishida H."/>
            <person name="Matsumoto T."/>
            <person name="Kondo S."/>
            <person name="Hamamoto M."/>
            <person name="Yoshikawa H."/>
        </authorList>
    </citation>
    <scope>NUCLEOTIDE SEQUENCE [LARGE SCALE GENOMIC DNA]</scope>
    <source>
        <strain evidence="2 3">NRRL Y-17804</strain>
    </source>
</reference>
<reference evidence="2 3" key="1">
    <citation type="journal article" date="2011" name="J. Gen. Appl. Microbiol.">
        <title>Draft genome sequencing of the enigmatic yeast Saitoella complicata.</title>
        <authorList>
            <person name="Nishida H."/>
            <person name="Hamamoto M."/>
            <person name="Sugiyama J."/>
        </authorList>
    </citation>
    <scope>NUCLEOTIDE SEQUENCE [LARGE SCALE GENOMIC DNA]</scope>
    <source>
        <strain evidence="2 3">NRRL Y-17804</strain>
    </source>
</reference>
<feature type="region of interest" description="Disordered" evidence="1">
    <location>
        <begin position="103"/>
        <end position="173"/>
    </location>
</feature>
<dbReference type="Proteomes" id="UP000033140">
    <property type="component" value="Unassembled WGS sequence"/>
</dbReference>
<evidence type="ECO:0000313" key="2">
    <source>
        <dbReference type="EMBL" id="GAO46097.1"/>
    </source>
</evidence>
<evidence type="ECO:0000256" key="1">
    <source>
        <dbReference type="SAM" id="MobiDB-lite"/>
    </source>
</evidence>
<gene>
    <name evidence="2" type="ORF">G7K_0338-t1</name>
</gene>
<accession>A0A0E9N857</accession>
<sequence>MVRYRNSYNCRDGLGFAARPISCDISAIPTTIETREPIRHLYIRPFSALCLSPRPTCRHLQVLQLVQTLNSEHDTFNSTYNMVVGGQRGGKWKARATRQYRIKHGIPPPPRPGQQAVPEDDWEGSSDDDDAPNAEGQKTGGTLDPLPGEERKDVKSDDEDEDEGKTFSRRRKMQSNAWRYEEEEVDPRLEPEELEPEPDYAHLPARELNLVNSEEGPCVHSDDDHEDIPGLPKAKRKPKVLYVKREDYAELRSNIDKANAARAFKERYGAKPTLARTRAKTTADGYEKGEGAEVEDIDAFLKGLDVNDADMKTARNMASKERGSVPAALSGATLSNNLGAIHVKKGMGSCSACTTLQLCAKFPPLVEDWRSPTPADAIRREKRPKTIIEVPDEDAKIDHESPFTVDPLKKWIDVKPFLLEAAVEELRQDRTIKEGMNIHSLTPEVTFKVVLGRAQDSLVSTTDRNNTNIKWSAFNEIDTGSINTGLIKETFFEVYEVPGKAQQTCF</sequence>
<reference evidence="2 3" key="3">
    <citation type="journal article" date="2015" name="Genome Announc.">
        <title>Draft Genome Sequence of the Archiascomycetous Yeast Saitoella complicata.</title>
        <authorList>
            <person name="Yamauchi K."/>
            <person name="Kondo S."/>
            <person name="Hamamoto M."/>
            <person name="Takahashi Y."/>
            <person name="Ogura Y."/>
            <person name="Hayashi T."/>
            <person name="Nishida H."/>
        </authorList>
    </citation>
    <scope>NUCLEOTIDE SEQUENCE [LARGE SCALE GENOMIC DNA]</scope>
    <source>
        <strain evidence="2 3">NRRL Y-17804</strain>
    </source>
</reference>
<evidence type="ECO:0000313" key="3">
    <source>
        <dbReference type="Proteomes" id="UP000033140"/>
    </source>
</evidence>
<feature type="compositionally biased region" description="Acidic residues" evidence="1">
    <location>
        <begin position="118"/>
        <end position="132"/>
    </location>
</feature>
<protein>
    <submittedName>
        <fullName evidence="2">Uncharacterized protein</fullName>
    </submittedName>
</protein>